<keyword evidence="3" id="KW-1185">Reference proteome</keyword>
<feature type="compositionally biased region" description="Polar residues" evidence="1">
    <location>
        <begin position="457"/>
        <end position="474"/>
    </location>
</feature>
<evidence type="ECO:0000313" key="3">
    <source>
        <dbReference type="Proteomes" id="UP000232323"/>
    </source>
</evidence>
<feature type="compositionally biased region" description="Polar residues" evidence="1">
    <location>
        <begin position="546"/>
        <end position="558"/>
    </location>
</feature>
<sequence>MMCGLEIKDFLSREEAKAAAAVATLFAAELNEIDHRNFEQHDKEVAGKKLLDEECLSLPALSLQLTKLTDQEVTNNKQDQAEVIKGRPAENMISVAALQKTTAELLTENNTQVDPKVWESSKKQSNVADIVLVGSSRVVLQRAHDLMSRLYIRPMTGITVSTIKSHGMESAASVIGGIEPSAVGNESTQHFLQQKPGGTASEGGRGRINNVHLLPINAAAAGEGEKVLHVAAAKDVVKVQQLGSSRIGEVAVPRGEEDTHVSGHVQMGAESTYALLGDVQKGGVISKALKWTSSILARSKQTGQKTKQKVGDRPDAAPLLLGKKVNEKPNKVVGVDQPKPARAAAYFQTQADTSAIMSTTLNAEEQHYPEPLLPKPPRVAFSHPATSTTLLHTNHHHRHQITSNIVGDFNTNLSTSEADRYVPSYKDLDSTSSRSKQTKPHKQSPTTVHVLPASRKLQGSTTSPHNHQDQQYLRSHQPHPPNVPAALLCNPTGDHTCLPPHPPPLVPNIPHPPTGRRRVSSSESDPSAHHFPMIGHKSRSRRRSVDSFQSCSLNTNPATKRLPDPHIAYKYEHHMPTPATIMPTTTVGSSASIPSPPRPPTKLGHNQPSSLITAQLLSNKAEQPLVPSSSGTIINGPRCNQTTSGYPPVASGSTDSGSTAAIKSVQSHVPLLAASGEASRLDVTSVGSSVGTEAVQRRPEAAGCSVENYFPVPVPVHEHNIREEFLRVANDACTPAEPETHTHQQYTLFSKSWLGRPGAVSPITALPSPAVSFHTPFGGVKQMKHDWTPDKKCPSRHCSPSPVVPHNAAAEQVVTLVTPQADKDQEMTSHIPGSVSMGDFKQKVEEGQLVSAGEHTVPPAVHTCYLWEAGSELKRDHAGQHSVSSHHIITTPQSQCLPPVV</sequence>
<gene>
    <name evidence="2" type="ORF">CEUSTIGMA_g6388.t1</name>
</gene>
<name>A0A250X790_9CHLO</name>
<protein>
    <submittedName>
        <fullName evidence="2">Uncharacterized protein</fullName>
    </submittedName>
</protein>
<dbReference type="Proteomes" id="UP000232323">
    <property type="component" value="Unassembled WGS sequence"/>
</dbReference>
<feature type="compositionally biased region" description="Pro residues" evidence="1">
    <location>
        <begin position="499"/>
        <end position="513"/>
    </location>
</feature>
<evidence type="ECO:0000313" key="2">
    <source>
        <dbReference type="EMBL" id="GAX78948.1"/>
    </source>
</evidence>
<feature type="region of interest" description="Disordered" evidence="1">
    <location>
        <begin position="585"/>
        <end position="607"/>
    </location>
</feature>
<reference evidence="2 3" key="1">
    <citation type="submission" date="2017-08" db="EMBL/GenBank/DDBJ databases">
        <title>Acidophilic green algal genome provides insights into adaptation to an acidic environment.</title>
        <authorList>
            <person name="Hirooka S."/>
            <person name="Hirose Y."/>
            <person name="Kanesaki Y."/>
            <person name="Higuchi S."/>
            <person name="Fujiwara T."/>
            <person name="Onuma R."/>
            <person name="Era A."/>
            <person name="Ohbayashi R."/>
            <person name="Uzuka A."/>
            <person name="Nozaki H."/>
            <person name="Yoshikawa H."/>
            <person name="Miyagishima S.Y."/>
        </authorList>
    </citation>
    <scope>NUCLEOTIDE SEQUENCE [LARGE SCALE GENOMIC DNA]</scope>
    <source>
        <strain evidence="2 3">NIES-2499</strain>
    </source>
</reference>
<proteinExistence type="predicted"/>
<accession>A0A250X790</accession>
<feature type="compositionally biased region" description="Polar residues" evidence="1">
    <location>
        <begin position="624"/>
        <end position="645"/>
    </location>
</feature>
<dbReference type="EMBL" id="BEGY01000037">
    <property type="protein sequence ID" value="GAX78948.1"/>
    <property type="molecule type" value="Genomic_DNA"/>
</dbReference>
<comment type="caution">
    <text evidence="2">The sequence shown here is derived from an EMBL/GenBank/DDBJ whole genome shotgun (WGS) entry which is preliminary data.</text>
</comment>
<dbReference type="AlphaFoldDB" id="A0A250X790"/>
<evidence type="ECO:0000256" key="1">
    <source>
        <dbReference type="SAM" id="MobiDB-lite"/>
    </source>
</evidence>
<feature type="region of interest" description="Disordered" evidence="1">
    <location>
        <begin position="624"/>
        <end position="658"/>
    </location>
</feature>
<organism evidence="2 3">
    <name type="scientific">Chlamydomonas eustigma</name>
    <dbReference type="NCBI Taxonomy" id="1157962"/>
    <lineage>
        <taxon>Eukaryota</taxon>
        <taxon>Viridiplantae</taxon>
        <taxon>Chlorophyta</taxon>
        <taxon>core chlorophytes</taxon>
        <taxon>Chlorophyceae</taxon>
        <taxon>CS clade</taxon>
        <taxon>Chlamydomonadales</taxon>
        <taxon>Chlamydomonadaceae</taxon>
        <taxon>Chlamydomonas</taxon>
    </lineage>
</organism>
<feature type="region of interest" description="Disordered" evidence="1">
    <location>
        <begin position="424"/>
        <end position="559"/>
    </location>
</feature>